<reference evidence="1 2" key="1">
    <citation type="submission" date="2024-02" db="EMBL/GenBank/DDBJ databases">
        <authorList>
            <person name="Vignale AGUSTIN F."/>
            <person name="Sosa J E."/>
            <person name="Modenutti C."/>
        </authorList>
    </citation>
    <scope>NUCLEOTIDE SEQUENCE [LARGE SCALE GENOMIC DNA]</scope>
</reference>
<organism evidence="1 2">
    <name type="scientific">Ilex paraguariensis</name>
    <name type="common">yerba mate</name>
    <dbReference type="NCBI Taxonomy" id="185542"/>
    <lineage>
        <taxon>Eukaryota</taxon>
        <taxon>Viridiplantae</taxon>
        <taxon>Streptophyta</taxon>
        <taxon>Embryophyta</taxon>
        <taxon>Tracheophyta</taxon>
        <taxon>Spermatophyta</taxon>
        <taxon>Magnoliopsida</taxon>
        <taxon>eudicotyledons</taxon>
        <taxon>Gunneridae</taxon>
        <taxon>Pentapetalae</taxon>
        <taxon>asterids</taxon>
        <taxon>campanulids</taxon>
        <taxon>Aquifoliales</taxon>
        <taxon>Aquifoliaceae</taxon>
        <taxon>Ilex</taxon>
    </lineage>
</organism>
<name>A0ABC8U909_9AQUA</name>
<comment type="caution">
    <text evidence="1">The sequence shown here is derived from an EMBL/GenBank/DDBJ whole genome shotgun (WGS) entry which is preliminary data.</text>
</comment>
<dbReference type="EMBL" id="CAUOFW020007235">
    <property type="protein sequence ID" value="CAK9178147.1"/>
    <property type="molecule type" value="Genomic_DNA"/>
</dbReference>
<proteinExistence type="predicted"/>
<evidence type="ECO:0000313" key="1">
    <source>
        <dbReference type="EMBL" id="CAK9178147.1"/>
    </source>
</evidence>
<dbReference type="Proteomes" id="UP001642360">
    <property type="component" value="Unassembled WGS sequence"/>
</dbReference>
<evidence type="ECO:0000313" key="2">
    <source>
        <dbReference type="Proteomes" id="UP001642360"/>
    </source>
</evidence>
<keyword evidence="2" id="KW-1185">Reference proteome</keyword>
<gene>
    <name evidence="1" type="ORF">ILEXP_LOCUS48065</name>
</gene>
<sequence>MLRGLLSQIDGFGVGQLHHSRCTVAVCSDSLTSPGNESLKITREKTVTGTFVFVKFSCFAGVLFDGSLRLNQLNGLEGWLDKTPLVYCYQQKEKGYKCQEYKLVLYLPGFGKISGSTASEIHPSITLGRAVNDSGSRFLGFDSR</sequence>
<dbReference type="AlphaFoldDB" id="A0ABC8U909"/>
<accession>A0ABC8U909</accession>
<protein>
    <submittedName>
        <fullName evidence="1">Uncharacterized protein</fullName>
    </submittedName>
</protein>